<gene>
    <name evidence="1" type="ORF">HOV93_38730</name>
</gene>
<dbReference type="RefSeq" id="WP_207398082.1">
    <property type="nucleotide sequence ID" value="NZ_JABRWO010000011.1"/>
</dbReference>
<reference evidence="1 2" key="1">
    <citation type="submission" date="2020-05" db="EMBL/GenBank/DDBJ databases">
        <title>Bremerella alba sp. nov., a novel planctomycete isolated from the surface of the macroalga Fucus spiralis.</title>
        <authorList>
            <person name="Godinho O."/>
            <person name="Botelho R."/>
            <person name="Albuquerque L."/>
            <person name="Wiegand S."/>
            <person name="Da Costa M.S."/>
            <person name="Lobo-Da-Cunha A."/>
            <person name="Jogler C."/>
            <person name="Lage O.M."/>
        </authorList>
    </citation>
    <scope>NUCLEOTIDE SEQUENCE [LARGE SCALE GENOMIC DNA]</scope>
    <source>
        <strain evidence="1 2">FF15</strain>
    </source>
</reference>
<accession>A0A7V8V8M6</accession>
<comment type="caution">
    <text evidence="1">The sequence shown here is derived from an EMBL/GenBank/DDBJ whole genome shotgun (WGS) entry which is preliminary data.</text>
</comment>
<name>A0A7V8V8M6_9BACT</name>
<keyword evidence="2" id="KW-1185">Reference proteome</keyword>
<organism evidence="1 2">
    <name type="scientific">Bremerella alba</name>
    <dbReference type="NCBI Taxonomy" id="980252"/>
    <lineage>
        <taxon>Bacteria</taxon>
        <taxon>Pseudomonadati</taxon>
        <taxon>Planctomycetota</taxon>
        <taxon>Planctomycetia</taxon>
        <taxon>Pirellulales</taxon>
        <taxon>Pirellulaceae</taxon>
        <taxon>Bremerella</taxon>
    </lineage>
</organism>
<evidence type="ECO:0000313" key="2">
    <source>
        <dbReference type="Proteomes" id="UP000551616"/>
    </source>
</evidence>
<dbReference type="AlphaFoldDB" id="A0A7V8V8M6"/>
<sequence>MLFTLDENFTKLEPVGFEDFGASSQLEKQLEDLLADSLCEKLFWDAPLLPFFQ</sequence>
<dbReference type="EMBL" id="JABRWO010000011">
    <property type="protein sequence ID" value="MBA2116681.1"/>
    <property type="molecule type" value="Genomic_DNA"/>
</dbReference>
<evidence type="ECO:0000313" key="1">
    <source>
        <dbReference type="EMBL" id="MBA2116681.1"/>
    </source>
</evidence>
<protein>
    <submittedName>
        <fullName evidence="1">Uncharacterized protein</fullName>
    </submittedName>
</protein>
<proteinExistence type="predicted"/>
<dbReference type="Proteomes" id="UP000551616">
    <property type="component" value="Unassembled WGS sequence"/>
</dbReference>